<dbReference type="AlphaFoldDB" id="W6Z886"/>
<sequence length="86" mass="9811">MASDSSPSNRSSQPLLATDSIHSLCRHRALPVHSSFLYPHILAFFEWCLSRAFHTHPIGSPLHPLRCEKNVVHHIWGLHVSYYPSK</sequence>
<dbReference type="HOGENOM" id="CLU_2497557_0_0_1"/>
<dbReference type="KEGG" id="bor:COCMIDRAFT_36307"/>
<dbReference type="RefSeq" id="XP_007687470.1">
    <property type="nucleotide sequence ID" value="XM_007689280.1"/>
</dbReference>
<dbReference type="OrthoDB" id="10333833at2759"/>
<dbReference type="Proteomes" id="UP000054032">
    <property type="component" value="Unassembled WGS sequence"/>
</dbReference>
<protein>
    <submittedName>
        <fullName evidence="1">Uncharacterized protein</fullName>
    </submittedName>
</protein>
<evidence type="ECO:0000313" key="2">
    <source>
        <dbReference type="Proteomes" id="UP000054032"/>
    </source>
</evidence>
<evidence type="ECO:0000313" key="1">
    <source>
        <dbReference type="EMBL" id="EUC46003.1"/>
    </source>
</evidence>
<gene>
    <name evidence="1" type="ORF">COCMIDRAFT_36307</name>
</gene>
<reference evidence="1 2" key="1">
    <citation type="journal article" date="2013" name="PLoS Genet.">
        <title>Comparative genome structure, secondary metabolite, and effector coding capacity across Cochliobolus pathogens.</title>
        <authorList>
            <person name="Condon B.J."/>
            <person name="Leng Y."/>
            <person name="Wu D."/>
            <person name="Bushley K.E."/>
            <person name="Ohm R.A."/>
            <person name="Otillar R."/>
            <person name="Martin J."/>
            <person name="Schackwitz W."/>
            <person name="Grimwood J."/>
            <person name="MohdZainudin N."/>
            <person name="Xue C."/>
            <person name="Wang R."/>
            <person name="Manning V.A."/>
            <person name="Dhillon B."/>
            <person name="Tu Z.J."/>
            <person name="Steffenson B.J."/>
            <person name="Salamov A."/>
            <person name="Sun H."/>
            <person name="Lowry S."/>
            <person name="LaButti K."/>
            <person name="Han J."/>
            <person name="Copeland A."/>
            <person name="Lindquist E."/>
            <person name="Barry K."/>
            <person name="Schmutz J."/>
            <person name="Baker S.E."/>
            <person name="Ciuffetti L.M."/>
            <person name="Grigoriev I.V."/>
            <person name="Zhong S."/>
            <person name="Turgeon B.G."/>
        </authorList>
    </citation>
    <scope>NUCLEOTIDE SEQUENCE [LARGE SCALE GENOMIC DNA]</scope>
    <source>
        <strain evidence="1 2">ATCC 44560</strain>
    </source>
</reference>
<proteinExistence type="predicted"/>
<dbReference type="EMBL" id="KI963973">
    <property type="protein sequence ID" value="EUC46003.1"/>
    <property type="molecule type" value="Genomic_DNA"/>
</dbReference>
<name>W6Z886_COCMI</name>
<organism evidence="1 2">
    <name type="scientific">Bipolaris oryzae ATCC 44560</name>
    <dbReference type="NCBI Taxonomy" id="930090"/>
    <lineage>
        <taxon>Eukaryota</taxon>
        <taxon>Fungi</taxon>
        <taxon>Dikarya</taxon>
        <taxon>Ascomycota</taxon>
        <taxon>Pezizomycotina</taxon>
        <taxon>Dothideomycetes</taxon>
        <taxon>Pleosporomycetidae</taxon>
        <taxon>Pleosporales</taxon>
        <taxon>Pleosporineae</taxon>
        <taxon>Pleosporaceae</taxon>
        <taxon>Bipolaris</taxon>
    </lineage>
</organism>
<accession>W6Z886</accession>
<dbReference type="GeneID" id="19122993"/>
<keyword evidence="2" id="KW-1185">Reference proteome</keyword>